<keyword evidence="8" id="KW-0411">Iron-sulfur</keyword>
<feature type="domain" description="FAD-binding FR-type" evidence="9">
    <location>
        <begin position="1"/>
        <end position="103"/>
    </location>
</feature>
<evidence type="ECO:0000256" key="5">
    <source>
        <dbReference type="ARBA" id="ARBA00022827"/>
    </source>
</evidence>
<dbReference type="STRING" id="45070.Lnau_1884"/>
<evidence type="ECO:0000256" key="7">
    <source>
        <dbReference type="ARBA" id="ARBA00023004"/>
    </source>
</evidence>
<evidence type="ECO:0000259" key="9">
    <source>
        <dbReference type="PROSITE" id="PS51384"/>
    </source>
</evidence>
<organism evidence="10 11">
    <name type="scientific">Legionella nautarum</name>
    <dbReference type="NCBI Taxonomy" id="45070"/>
    <lineage>
        <taxon>Bacteria</taxon>
        <taxon>Pseudomonadati</taxon>
        <taxon>Pseudomonadota</taxon>
        <taxon>Gammaproteobacteria</taxon>
        <taxon>Legionellales</taxon>
        <taxon>Legionellaceae</taxon>
        <taxon>Legionella</taxon>
    </lineage>
</organism>
<comment type="caution">
    <text evidence="10">The sequence shown here is derived from an EMBL/GenBank/DDBJ whole genome shotgun (WGS) entry which is preliminary data.</text>
</comment>
<dbReference type="CDD" id="cd00322">
    <property type="entry name" value="FNR_like"/>
    <property type="match status" value="1"/>
</dbReference>
<keyword evidence="2" id="KW-0285">Flavoprotein</keyword>
<dbReference type="InterPro" id="IPR050415">
    <property type="entry name" value="MRET"/>
</dbReference>
<dbReference type="PANTHER" id="PTHR47354:SF6">
    <property type="entry name" value="NADH OXIDOREDUCTASE HCR"/>
    <property type="match status" value="1"/>
</dbReference>
<dbReference type="SUPFAM" id="SSF63380">
    <property type="entry name" value="Riboflavin synthase domain-like"/>
    <property type="match status" value="1"/>
</dbReference>
<evidence type="ECO:0000256" key="2">
    <source>
        <dbReference type="ARBA" id="ARBA00022630"/>
    </source>
</evidence>
<dbReference type="GO" id="GO:0046872">
    <property type="term" value="F:metal ion binding"/>
    <property type="evidence" value="ECO:0007669"/>
    <property type="project" value="UniProtKB-KW"/>
</dbReference>
<keyword evidence="4" id="KW-0479">Metal-binding</keyword>
<dbReference type="PRINTS" id="PR00410">
    <property type="entry name" value="PHEHYDRXLASE"/>
</dbReference>
<keyword evidence="11" id="KW-1185">Reference proteome</keyword>
<name>A0A0W0WRR1_9GAMM</name>
<evidence type="ECO:0000256" key="3">
    <source>
        <dbReference type="ARBA" id="ARBA00022714"/>
    </source>
</evidence>
<dbReference type="Gene3D" id="3.40.50.80">
    <property type="entry name" value="Nucleotide-binding domain of ferredoxin-NADP reductase (FNR) module"/>
    <property type="match status" value="1"/>
</dbReference>
<dbReference type="RefSeq" id="WP_058504908.1">
    <property type="nucleotide sequence ID" value="NZ_CAAAIF010000016.1"/>
</dbReference>
<dbReference type="Proteomes" id="UP000054725">
    <property type="component" value="Unassembled WGS sequence"/>
</dbReference>
<evidence type="ECO:0000256" key="1">
    <source>
        <dbReference type="ARBA" id="ARBA00001974"/>
    </source>
</evidence>
<dbReference type="InterPro" id="IPR001433">
    <property type="entry name" value="OxRdtase_FAD/NAD-bd"/>
</dbReference>
<comment type="cofactor">
    <cofactor evidence="1">
        <name>FAD</name>
        <dbReference type="ChEBI" id="CHEBI:57692"/>
    </cofactor>
</comment>
<evidence type="ECO:0000256" key="4">
    <source>
        <dbReference type="ARBA" id="ARBA00022723"/>
    </source>
</evidence>
<dbReference type="SUPFAM" id="SSF52343">
    <property type="entry name" value="Ferredoxin reductase-like, C-terminal NADP-linked domain"/>
    <property type="match status" value="1"/>
</dbReference>
<dbReference type="OrthoDB" id="9796486at2"/>
<dbReference type="GO" id="GO:0051537">
    <property type="term" value="F:2 iron, 2 sulfur cluster binding"/>
    <property type="evidence" value="ECO:0007669"/>
    <property type="project" value="UniProtKB-KW"/>
</dbReference>
<sequence length="240" mass="27160">MSVYTIKLVSKREIAENTMAFMFEKPDGFNFKAGQFGEFTLINPQETDAEGNTRAFSLTQPPSAKDLMVTTRMRDTAFKRVLKNLPLGSELQLDAPHGSFTLHNKKETPAVFLTGGIGITPVRSIVIQAARDKLPHELFLFYSNHRPEDTAFLDELKSLERENSHYHFIPTMTDISKSKEAWQGEIGYINKKMLSKFIKDLAKPIYYISGPAAMVSAMHHMLNEAGIDDDTIRMEEFSGY</sequence>
<dbReference type="PROSITE" id="PS51384">
    <property type="entry name" value="FAD_FR"/>
    <property type="match status" value="1"/>
</dbReference>
<dbReference type="InterPro" id="IPR039261">
    <property type="entry name" value="FNR_nucleotide-bd"/>
</dbReference>
<dbReference type="GO" id="GO:0016491">
    <property type="term" value="F:oxidoreductase activity"/>
    <property type="evidence" value="ECO:0007669"/>
    <property type="project" value="UniProtKB-KW"/>
</dbReference>
<dbReference type="PANTHER" id="PTHR47354">
    <property type="entry name" value="NADH OXIDOREDUCTASE HCR"/>
    <property type="match status" value="1"/>
</dbReference>
<accession>A0A0W0WRR1</accession>
<dbReference type="Pfam" id="PF00175">
    <property type="entry name" value="NAD_binding_1"/>
    <property type="match status" value="1"/>
</dbReference>
<dbReference type="Gene3D" id="2.40.30.10">
    <property type="entry name" value="Translation factors"/>
    <property type="match status" value="1"/>
</dbReference>
<protein>
    <submittedName>
        <fullName evidence="10">Oxidoreductase FAD/NAD(P)-binding protein</fullName>
    </submittedName>
</protein>
<dbReference type="AlphaFoldDB" id="A0A0W0WRR1"/>
<evidence type="ECO:0000256" key="8">
    <source>
        <dbReference type="ARBA" id="ARBA00023014"/>
    </source>
</evidence>
<keyword evidence="5" id="KW-0274">FAD</keyword>
<evidence type="ECO:0000256" key="6">
    <source>
        <dbReference type="ARBA" id="ARBA00023002"/>
    </source>
</evidence>
<proteinExistence type="predicted"/>
<reference evidence="10 11" key="1">
    <citation type="submission" date="2015-11" db="EMBL/GenBank/DDBJ databases">
        <title>Genomic analysis of 38 Legionella species identifies large and diverse effector repertoires.</title>
        <authorList>
            <person name="Burstein D."/>
            <person name="Amaro F."/>
            <person name="Zusman T."/>
            <person name="Lifshitz Z."/>
            <person name="Cohen O."/>
            <person name="Gilbert J.A."/>
            <person name="Pupko T."/>
            <person name="Shuman H.A."/>
            <person name="Segal G."/>
        </authorList>
    </citation>
    <scope>NUCLEOTIDE SEQUENCE [LARGE SCALE GENOMIC DNA]</scope>
    <source>
        <strain evidence="10 11">ATCC 49506</strain>
    </source>
</reference>
<dbReference type="PATRIC" id="fig|45070.6.peg.1978"/>
<evidence type="ECO:0000313" key="11">
    <source>
        <dbReference type="Proteomes" id="UP000054725"/>
    </source>
</evidence>
<evidence type="ECO:0000313" key="10">
    <source>
        <dbReference type="EMBL" id="KTD34994.1"/>
    </source>
</evidence>
<dbReference type="InterPro" id="IPR017938">
    <property type="entry name" value="Riboflavin_synthase-like_b-brl"/>
</dbReference>
<keyword evidence="6" id="KW-0560">Oxidoreductase</keyword>
<gene>
    <name evidence="10" type="ORF">Lnau_1884</name>
</gene>
<dbReference type="EMBL" id="LNYO01000017">
    <property type="protein sequence ID" value="KTD34994.1"/>
    <property type="molecule type" value="Genomic_DNA"/>
</dbReference>
<keyword evidence="3" id="KW-0001">2Fe-2S</keyword>
<keyword evidence="7" id="KW-0408">Iron</keyword>
<dbReference type="InterPro" id="IPR017927">
    <property type="entry name" value="FAD-bd_FR_type"/>
</dbReference>